<protein>
    <submittedName>
        <fullName evidence="6">Cytoplasmic dynein 1 intermediate chain 1</fullName>
    </submittedName>
</protein>
<evidence type="ECO:0000256" key="4">
    <source>
        <dbReference type="ARBA" id="ARBA00022737"/>
    </source>
</evidence>
<dbReference type="InterPro" id="IPR036322">
    <property type="entry name" value="WD40_repeat_dom_sf"/>
</dbReference>
<dbReference type="Proteomes" id="UP000078046">
    <property type="component" value="Unassembled WGS sequence"/>
</dbReference>
<proteinExistence type="predicted"/>
<dbReference type="InterPro" id="IPR001680">
    <property type="entry name" value="WD40_rpt"/>
</dbReference>
<dbReference type="GO" id="GO:0005737">
    <property type="term" value="C:cytoplasm"/>
    <property type="evidence" value="ECO:0007669"/>
    <property type="project" value="UniProtKB-SubCell"/>
</dbReference>
<dbReference type="GO" id="GO:0005868">
    <property type="term" value="C:cytoplasmic dynein complex"/>
    <property type="evidence" value="ECO:0007669"/>
    <property type="project" value="TreeGrafter"/>
</dbReference>
<evidence type="ECO:0000313" key="6">
    <source>
        <dbReference type="EMBL" id="OAF67215.1"/>
    </source>
</evidence>
<dbReference type="AlphaFoldDB" id="A0A177AYY4"/>
<evidence type="ECO:0000256" key="3">
    <source>
        <dbReference type="ARBA" id="ARBA00022574"/>
    </source>
</evidence>
<name>A0A177AYY4_9BILA</name>
<sequence length="737" mass="83182">MSNLKKELEKKKARLVEYRRQKLIRKEREINKTKDLDGNVDITTEKSSTDLREEMDKLLQCTMGISLESQIVPQPETENIKPTDFVDKLEKFEIIPVKNLEMSNVDIQNIPSIEKIVYERGVQTENSLDYQLSSNITKNESMNVTNGKMTALGNESRQYAEPQSTSNENSTCTPSKDLSDVEKIKILTNDEFMKYTNNAEFSKFTRRAGTVIERILSIEETSANVFIQYELSDSDIEPVESHSLIFDEDLEDFNSSVPNKTGKHIKRHKHSRYTKTDTQTLTCSRVFSYEEQNITMERPISTIDWSPYHPELLACSYMENYSNSLVSGCPVSSKCSVLNSDGLVMLWNLKYPKKSPEYTFTCHSTVLSLVFAPFHPNLIIGGTYSGQLVLWDMRSNHRSPVQHSSISANINSFHTNPVYCLKAIGTGNVYNLVSISTNGMLCLWNIDMLSQPQESIKLTSNRKSVSCACFSLMSNDHNNFLLGGDDGSIYGASFHDNCQNVEKYSTRHGSAVTSIDVHPGQHDIVDFSNYFLTTSFDWSLEIWNSQAKKSIYRLENQENTSYFYGAQWSPTNPALFCSSSDIVKLSLWDISKSLDTPIAKTSKNSNAGFHTRPSTSLKIQSPDLPEKDETINDNINHLKALKTSSPIKTTSFSHLTSVPFSFNKIQWNSNSSSIAAGSSNGTLHIYDVPEFMRTVPSNESLESVNTQLTNLTDIAMSETDAAKSIKYSYLNDTFDDF</sequence>
<dbReference type="EMBL" id="LWCA01000719">
    <property type="protein sequence ID" value="OAF67215.1"/>
    <property type="molecule type" value="Genomic_DNA"/>
</dbReference>
<keyword evidence="7" id="KW-1185">Reference proteome</keyword>
<gene>
    <name evidence="6" type="ORF">A3Q56_05066</name>
</gene>
<keyword evidence="2" id="KW-0963">Cytoplasm</keyword>
<keyword evidence="3" id="KW-0853">WD repeat</keyword>
<keyword evidence="4" id="KW-0677">Repeat</keyword>
<dbReference type="Pfam" id="PF00400">
    <property type="entry name" value="WD40"/>
    <property type="match status" value="2"/>
</dbReference>
<feature type="compositionally biased region" description="Polar residues" evidence="5">
    <location>
        <begin position="604"/>
        <end position="619"/>
    </location>
</feature>
<organism evidence="6 7">
    <name type="scientific">Intoshia linei</name>
    <dbReference type="NCBI Taxonomy" id="1819745"/>
    <lineage>
        <taxon>Eukaryota</taxon>
        <taxon>Metazoa</taxon>
        <taxon>Spiralia</taxon>
        <taxon>Lophotrochozoa</taxon>
        <taxon>Mesozoa</taxon>
        <taxon>Orthonectida</taxon>
        <taxon>Rhopaluridae</taxon>
        <taxon>Intoshia</taxon>
    </lineage>
</organism>
<evidence type="ECO:0000256" key="5">
    <source>
        <dbReference type="SAM" id="MobiDB-lite"/>
    </source>
</evidence>
<evidence type="ECO:0000313" key="7">
    <source>
        <dbReference type="Proteomes" id="UP000078046"/>
    </source>
</evidence>
<dbReference type="InterPro" id="IPR050687">
    <property type="entry name" value="Dynein_IC"/>
</dbReference>
<dbReference type="OrthoDB" id="4189at2759"/>
<dbReference type="PANTHER" id="PTHR12442">
    <property type="entry name" value="DYNEIN INTERMEDIATE CHAIN"/>
    <property type="match status" value="1"/>
</dbReference>
<comment type="caution">
    <text evidence="6">The sequence shown here is derived from an EMBL/GenBank/DDBJ whole genome shotgun (WGS) entry which is preliminary data.</text>
</comment>
<dbReference type="GO" id="GO:0010970">
    <property type="term" value="P:transport along microtubule"/>
    <property type="evidence" value="ECO:0007669"/>
    <property type="project" value="TreeGrafter"/>
</dbReference>
<evidence type="ECO:0000256" key="2">
    <source>
        <dbReference type="ARBA" id="ARBA00022490"/>
    </source>
</evidence>
<dbReference type="SUPFAM" id="SSF50978">
    <property type="entry name" value="WD40 repeat-like"/>
    <property type="match status" value="1"/>
</dbReference>
<evidence type="ECO:0000256" key="1">
    <source>
        <dbReference type="ARBA" id="ARBA00004496"/>
    </source>
</evidence>
<accession>A0A177AYY4</accession>
<comment type="subcellular location">
    <subcellularLocation>
        <location evidence="1">Cytoplasm</location>
    </subcellularLocation>
</comment>
<dbReference type="Gene3D" id="2.130.10.10">
    <property type="entry name" value="YVTN repeat-like/Quinoprotein amine dehydrogenase"/>
    <property type="match status" value="2"/>
</dbReference>
<feature type="region of interest" description="Disordered" evidence="5">
    <location>
        <begin position="156"/>
        <end position="175"/>
    </location>
</feature>
<dbReference type="GO" id="GO:0045504">
    <property type="term" value="F:dynein heavy chain binding"/>
    <property type="evidence" value="ECO:0007669"/>
    <property type="project" value="TreeGrafter"/>
</dbReference>
<reference evidence="6 7" key="1">
    <citation type="submission" date="2016-04" db="EMBL/GenBank/DDBJ databases">
        <title>The genome of Intoshia linei affirms orthonectids as highly simplified spiralians.</title>
        <authorList>
            <person name="Mikhailov K.V."/>
            <person name="Slusarev G.S."/>
            <person name="Nikitin M.A."/>
            <person name="Logacheva M.D."/>
            <person name="Penin A."/>
            <person name="Aleoshin V."/>
            <person name="Panchin Y.V."/>
        </authorList>
    </citation>
    <scope>NUCLEOTIDE SEQUENCE [LARGE SCALE GENOMIC DNA]</scope>
    <source>
        <strain evidence="6">Intl2013</strain>
        <tissue evidence="6">Whole animal</tissue>
    </source>
</reference>
<dbReference type="SMART" id="SM00320">
    <property type="entry name" value="WD40"/>
    <property type="match status" value="6"/>
</dbReference>
<feature type="region of interest" description="Disordered" evidence="5">
    <location>
        <begin position="604"/>
        <end position="625"/>
    </location>
</feature>
<dbReference type="InterPro" id="IPR015943">
    <property type="entry name" value="WD40/YVTN_repeat-like_dom_sf"/>
</dbReference>
<dbReference type="GO" id="GO:0045503">
    <property type="term" value="F:dynein light chain binding"/>
    <property type="evidence" value="ECO:0007669"/>
    <property type="project" value="TreeGrafter"/>
</dbReference>
<dbReference type="PANTHER" id="PTHR12442:SF22">
    <property type="entry name" value="CYTOPLASMIC DYNEIN 1 INTERMEDIATE CHAIN-RELATED"/>
    <property type="match status" value="1"/>
</dbReference>